<evidence type="ECO:0000313" key="2">
    <source>
        <dbReference type="Proteomes" id="UP000054988"/>
    </source>
</evidence>
<reference evidence="1 2" key="1">
    <citation type="submission" date="2015-12" db="EMBL/GenBank/DDBJ databases">
        <title>Draft genome sequence of Moniliophthora roreri, the causal agent of frosty pod rot of cacao.</title>
        <authorList>
            <person name="Aime M.C."/>
            <person name="Diaz-Valderrama J.R."/>
            <person name="Kijpornyongpan T."/>
            <person name="Phillips-Mora W."/>
        </authorList>
    </citation>
    <scope>NUCLEOTIDE SEQUENCE [LARGE SCALE GENOMIC DNA]</scope>
    <source>
        <strain evidence="1 2">MCA 2952</strain>
    </source>
</reference>
<organism evidence="1 2">
    <name type="scientific">Moniliophthora roreri</name>
    <name type="common">Frosty pod rot fungus</name>
    <name type="synonym">Monilia roreri</name>
    <dbReference type="NCBI Taxonomy" id="221103"/>
    <lineage>
        <taxon>Eukaryota</taxon>
        <taxon>Fungi</taxon>
        <taxon>Dikarya</taxon>
        <taxon>Basidiomycota</taxon>
        <taxon>Agaricomycotina</taxon>
        <taxon>Agaricomycetes</taxon>
        <taxon>Agaricomycetidae</taxon>
        <taxon>Agaricales</taxon>
        <taxon>Marasmiineae</taxon>
        <taxon>Marasmiaceae</taxon>
        <taxon>Moniliophthora</taxon>
    </lineage>
</organism>
<dbReference type="Proteomes" id="UP000054988">
    <property type="component" value="Unassembled WGS sequence"/>
</dbReference>
<dbReference type="SUPFAM" id="SSF52058">
    <property type="entry name" value="L domain-like"/>
    <property type="match status" value="1"/>
</dbReference>
<sequence>MPLHSRPLQLPNELWDIIFLHIAEKYCLHYVHNIIFTSSQFYRIAIRYLYQYPFYKTLLSLSIIYNCGTAFLRHPFRGLHVSNCRSRCTLDLSTSPLSRTRIQESGPNTPRFTSAGRSRNWPSYNLDKVIPFLRTLTKLHTVEFRGINIPSTSFANLDTVPGLKHLVLNNVAATLPTDLVLNNACLTSVVITGHQSSADILCSLLSLLTLRVLKLEWNPERARAVGTWIRGSLIEQEGQLHDIVSEPGHRTFAPLEEVHITATGIQRIGCSCMVYEVQRRIRGCQLQSVVLPSGMFYVAAKHLCIR</sequence>
<protein>
    <submittedName>
        <fullName evidence="1">Putative conserved hypothetical Ustilaginaceae-specific protein</fullName>
    </submittedName>
</protein>
<proteinExistence type="predicted"/>
<dbReference type="AlphaFoldDB" id="A0A0W0FRQ7"/>
<comment type="caution">
    <text evidence="1">The sequence shown here is derived from an EMBL/GenBank/DDBJ whole genome shotgun (WGS) entry which is preliminary data.</text>
</comment>
<name>A0A0W0FRQ7_MONRR</name>
<dbReference type="Gene3D" id="3.80.10.10">
    <property type="entry name" value="Ribonuclease Inhibitor"/>
    <property type="match status" value="1"/>
</dbReference>
<accession>A0A0W0FRQ7</accession>
<dbReference type="EMBL" id="LATX01001713">
    <property type="protein sequence ID" value="KTB39015.1"/>
    <property type="molecule type" value="Genomic_DNA"/>
</dbReference>
<evidence type="ECO:0000313" key="1">
    <source>
        <dbReference type="EMBL" id="KTB39015.1"/>
    </source>
</evidence>
<dbReference type="InterPro" id="IPR032675">
    <property type="entry name" value="LRR_dom_sf"/>
</dbReference>
<gene>
    <name evidence="1" type="ORF">WG66_8412</name>
</gene>